<reference evidence="1" key="1">
    <citation type="submission" date="2019-08" db="EMBL/GenBank/DDBJ databases">
        <authorList>
            <person name="Kucharzyk K."/>
            <person name="Murdoch R.W."/>
            <person name="Higgins S."/>
            <person name="Loffler F."/>
        </authorList>
    </citation>
    <scope>NUCLEOTIDE SEQUENCE</scope>
</reference>
<organism evidence="1">
    <name type="scientific">bioreactor metagenome</name>
    <dbReference type="NCBI Taxonomy" id="1076179"/>
    <lineage>
        <taxon>unclassified sequences</taxon>
        <taxon>metagenomes</taxon>
        <taxon>ecological metagenomes</taxon>
    </lineage>
</organism>
<comment type="caution">
    <text evidence="1">The sequence shown here is derived from an EMBL/GenBank/DDBJ whole genome shotgun (WGS) entry which is preliminary data.</text>
</comment>
<evidence type="ECO:0000313" key="1">
    <source>
        <dbReference type="EMBL" id="MPN56293.1"/>
    </source>
</evidence>
<dbReference type="AlphaFoldDB" id="A0A645J9V1"/>
<sequence length="41" mass="4533">MAVLGAKSINLEIASEVLPFDFVSRYLPNVIKVRIMALVSK</sequence>
<gene>
    <name evidence="1" type="ORF">SDC9_203979</name>
</gene>
<protein>
    <submittedName>
        <fullName evidence="1">Uncharacterized protein</fullName>
    </submittedName>
</protein>
<name>A0A645J9V1_9ZZZZ</name>
<accession>A0A645J9V1</accession>
<proteinExistence type="predicted"/>
<dbReference type="EMBL" id="VSSQ01126477">
    <property type="protein sequence ID" value="MPN56293.1"/>
    <property type="molecule type" value="Genomic_DNA"/>
</dbReference>